<evidence type="ECO:0000313" key="3">
    <source>
        <dbReference type="EMBL" id="POM82027.1"/>
    </source>
</evidence>
<feature type="signal peptide" evidence="2">
    <location>
        <begin position="1"/>
        <end position="17"/>
    </location>
</feature>
<dbReference type="OrthoDB" id="342996at2759"/>
<protein>
    <recommendedName>
        <fullName evidence="5">Integral membrane protein</fullName>
    </recommendedName>
</protein>
<evidence type="ECO:0000313" key="4">
    <source>
        <dbReference type="Proteomes" id="UP000236928"/>
    </source>
</evidence>
<gene>
    <name evidence="3" type="ORF">CmeUKMEL1_00340</name>
</gene>
<dbReference type="VEuPathDB" id="CryptoDB:CmeUKMEL1_00340"/>
<keyword evidence="4" id="KW-1185">Reference proteome</keyword>
<dbReference type="AlphaFoldDB" id="A0A2P4YW56"/>
<organism evidence="3 4">
    <name type="scientific">Cryptosporidium meleagridis</name>
    <dbReference type="NCBI Taxonomy" id="93969"/>
    <lineage>
        <taxon>Eukaryota</taxon>
        <taxon>Sar</taxon>
        <taxon>Alveolata</taxon>
        <taxon>Apicomplexa</taxon>
        <taxon>Conoidasida</taxon>
        <taxon>Coccidia</taxon>
        <taxon>Eucoccidiorida</taxon>
        <taxon>Eimeriorina</taxon>
        <taxon>Cryptosporidiidae</taxon>
        <taxon>Cryptosporidium</taxon>
    </lineage>
</organism>
<feature type="chain" id="PRO_5015116147" description="Integral membrane protein" evidence="2">
    <location>
        <begin position="18"/>
        <end position="373"/>
    </location>
</feature>
<proteinExistence type="predicted"/>
<comment type="caution">
    <text evidence="3">The sequence shown here is derived from an EMBL/GenBank/DDBJ whole genome shotgun (WGS) entry which is preliminary data.</text>
</comment>
<dbReference type="Proteomes" id="UP000236928">
    <property type="component" value="Unassembled WGS sequence"/>
</dbReference>
<evidence type="ECO:0000256" key="2">
    <source>
        <dbReference type="SAM" id="SignalP"/>
    </source>
</evidence>
<accession>A0A2P4YW56</accession>
<reference evidence="3 4" key="1">
    <citation type="submission" date="2014-04" db="EMBL/GenBank/DDBJ databases">
        <title>Comparative Genomics of Cryptosporidium Species.</title>
        <authorList>
            <person name="Silva J.C."/>
            <person name="Su Q."/>
            <person name="Chalmers R."/>
            <person name="Chibucos M.C."/>
            <person name="Elwin K."/>
            <person name="Godinez A."/>
            <person name="Guo F."/>
            <person name="Huynh K."/>
            <person name="Orvis J."/>
            <person name="Ott S."/>
            <person name="Sadzewicz L."/>
            <person name="Sengamalay N."/>
            <person name="Shetty A."/>
            <person name="Sun M."/>
            <person name="Tallon L."/>
            <person name="Xiao L."/>
            <person name="Zhang H."/>
            <person name="Fraser C.M."/>
            <person name="Zhu G."/>
            <person name="Kissinger J."/>
            <person name="Widmer G."/>
        </authorList>
    </citation>
    <scope>NUCLEOTIDE SEQUENCE [LARGE SCALE GENOMIC DNA]</scope>
    <source>
        <strain evidence="3 4">UKMEL1</strain>
    </source>
</reference>
<evidence type="ECO:0008006" key="5">
    <source>
        <dbReference type="Google" id="ProtNLM"/>
    </source>
</evidence>
<feature type="compositionally biased region" description="Basic and acidic residues" evidence="1">
    <location>
        <begin position="136"/>
        <end position="194"/>
    </location>
</feature>
<evidence type="ECO:0000256" key="1">
    <source>
        <dbReference type="SAM" id="MobiDB-lite"/>
    </source>
</evidence>
<dbReference type="EMBL" id="JIBK01000002">
    <property type="protein sequence ID" value="POM82027.1"/>
    <property type="molecule type" value="Genomic_DNA"/>
</dbReference>
<name>A0A2P4YW56_9CRYT</name>
<sequence length="373" mass="43311">MYLVLLFIQLLVFQIECFRQTTDKEESSLRQIQRSWPALSDWICEELYCSGLRIPIQFGVKSLWGKGNLEASDDEYYRLHMASDESEPVDPFDNKDFLINSISSLTSNTIRFGVYHYVNKRDSKMTGLKSSENLETSEKSDKRSERKSEKKPEKRPEKKSDHNSESKSDKKSERDKNNLRPEKEPNESQKEKNGSKIKYWWSKYIRRQKKKKQDSKEKQDNTHQNQIDSYEYLFFGSDPGKKSNSTFGNPQATRKLFIQDLTSNEDLMNSNYNGNMMRPETYVPLEIKTSIFAAYFAAEPVVIHFSKTISRNRRVRYGQEIAVAEAFPRTINNSLSSIILARCDGTISIINQTKGLPIQSTRMFLVITCNDTV</sequence>
<keyword evidence="2" id="KW-0732">Signal</keyword>
<feature type="region of interest" description="Disordered" evidence="1">
    <location>
        <begin position="128"/>
        <end position="194"/>
    </location>
</feature>